<protein>
    <submittedName>
        <fullName evidence="1">Uncharacterized protein</fullName>
    </submittedName>
</protein>
<dbReference type="AlphaFoldDB" id="A0A2S4W623"/>
<organism evidence="1 2">
    <name type="scientific">Puccinia striiformis</name>
    <dbReference type="NCBI Taxonomy" id="27350"/>
    <lineage>
        <taxon>Eukaryota</taxon>
        <taxon>Fungi</taxon>
        <taxon>Dikarya</taxon>
        <taxon>Basidiomycota</taxon>
        <taxon>Pucciniomycotina</taxon>
        <taxon>Pucciniomycetes</taxon>
        <taxon>Pucciniales</taxon>
        <taxon>Pucciniaceae</taxon>
        <taxon>Puccinia</taxon>
    </lineage>
</organism>
<reference evidence="1" key="1">
    <citation type="submission" date="2017-12" db="EMBL/GenBank/DDBJ databases">
        <title>Gene loss provides genomic basis for host adaptation in cereal stripe rust fungi.</title>
        <authorList>
            <person name="Xia C."/>
        </authorList>
    </citation>
    <scope>NUCLEOTIDE SEQUENCE [LARGE SCALE GENOMIC DNA]</scope>
    <source>
        <strain evidence="1">93-210</strain>
    </source>
</reference>
<accession>A0A2S4W623</accession>
<proteinExistence type="predicted"/>
<dbReference type="Proteomes" id="UP000239156">
    <property type="component" value="Unassembled WGS sequence"/>
</dbReference>
<comment type="caution">
    <text evidence="1">The sequence shown here is derived from an EMBL/GenBank/DDBJ whole genome shotgun (WGS) entry which is preliminary data.</text>
</comment>
<name>A0A2S4W623_9BASI</name>
<keyword evidence="2" id="KW-1185">Reference proteome</keyword>
<dbReference type="EMBL" id="PKSL01000003">
    <property type="protein sequence ID" value="POW17218.1"/>
    <property type="molecule type" value="Genomic_DNA"/>
</dbReference>
<dbReference type="VEuPathDB" id="FungiDB:PSTT_00548"/>
<gene>
    <name evidence="1" type="ORF">PSTT_00548</name>
</gene>
<evidence type="ECO:0000313" key="1">
    <source>
        <dbReference type="EMBL" id="POW17218.1"/>
    </source>
</evidence>
<evidence type="ECO:0000313" key="2">
    <source>
        <dbReference type="Proteomes" id="UP000239156"/>
    </source>
</evidence>
<sequence>MLDSSSSKSEHLRGTISLSKVADFVGYTRNRIRTGKSWGRSTPQFIGYARTKAPQSSFHHSALIGKLATYFREERGSRYNQCHGLHSEYESTHTSSSPSNSRWHESTIEPRSNWSYQTQISSRKLRSEHRATINLSITAHFVGCARKRSGEYWWKMYSTLRRICPNPDVLVLKDDLPNHTSSLVIFGPTNNIAIEKLQYLVFSNLLASGEGHWRKKRQISFKPRTTTTELILLTPLRPRVAVEKTHNKSKGLADDDLEPASHVDALWEVASKGEDMTG</sequence>